<dbReference type="RefSeq" id="XP_014672992.1">
    <property type="nucleotide sequence ID" value="XM_014817506.1"/>
</dbReference>
<name>A0ABM1ELC1_PRICU</name>
<comment type="caution">
    <text evidence="6">Lacks conserved residue(s) required for the propagation of feature annotation.</text>
</comment>
<evidence type="ECO:0000313" key="8">
    <source>
        <dbReference type="Proteomes" id="UP000695022"/>
    </source>
</evidence>
<keyword evidence="4" id="KW-1015">Disulfide bond</keyword>
<proteinExistence type="predicted"/>
<organism evidence="8 9">
    <name type="scientific">Priapulus caudatus</name>
    <name type="common">Priapulid worm</name>
    <dbReference type="NCBI Taxonomy" id="37621"/>
    <lineage>
        <taxon>Eukaryota</taxon>
        <taxon>Metazoa</taxon>
        <taxon>Ecdysozoa</taxon>
        <taxon>Scalidophora</taxon>
        <taxon>Priapulida</taxon>
        <taxon>Priapulimorpha</taxon>
        <taxon>Priapulimorphida</taxon>
        <taxon>Priapulidae</taxon>
        <taxon>Priapulus</taxon>
    </lineage>
</organism>
<sequence>MTWTMIGGVTKVYIDGNYKQGATRQSGYHMPGGGWLVIGQEQDRGGYNFDLEWSWMGDVAGLNIFDRVLTPEEVKFMAKYCYHSGGNLFSWSETMVAFRREENVSCQFEVLKNPLNVARQRALISDILMADSNDRRAT</sequence>
<evidence type="ECO:0000313" key="9">
    <source>
        <dbReference type="RefSeq" id="XP_014672992.1"/>
    </source>
</evidence>
<gene>
    <name evidence="9" type="primary">LOC106813375</name>
</gene>
<keyword evidence="5" id="KW-0325">Glycoprotein</keyword>
<comment type="cofactor">
    <cofactor evidence="1">
        <name>Ca(2+)</name>
        <dbReference type="ChEBI" id="CHEBI:29108"/>
    </cofactor>
</comment>
<keyword evidence="8" id="KW-1185">Reference proteome</keyword>
<dbReference type="PANTHER" id="PTHR19277">
    <property type="entry name" value="PENTRAXIN"/>
    <property type="match status" value="1"/>
</dbReference>
<accession>A0ABM1ELC1</accession>
<dbReference type="InterPro" id="IPR051360">
    <property type="entry name" value="Neuronal_Pentraxin_Related"/>
</dbReference>
<evidence type="ECO:0000256" key="5">
    <source>
        <dbReference type="ARBA" id="ARBA00023180"/>
    </source>
</evidence>
<evidence type="ECO:0000259" key="7">
    <source>
        <dbReference type="PROSITE" id="PS51828"/>
    </source>
</evidence>
<evidence type="ECO:0000256" key="4">
    <source>
        <dbReference type="ARBA" id="ARBA00023157"/>
    </source>
</evidence>
<dbReference type="InterPro" id="IPR013320">
    <property type="entry name" value="ConA-like_dom_sf"/>
</dbReference>
<reference evidence="9" key="1">
    <citation type="submission" date="2025-08" db="UniProtKB">
        <authorList>
            <consortium name="RefSeq"/>
        </authorList>
    </citation>
    <scope>IDENTIFICATION</scope>
</reference>
<evidence type="ECO:0000256" key="6">
    <source>
        <dbReference type="PROSITE-ProRule" id="PRU01172"/>
    </source>
</evidence>
<dbReference type="PRINTS" id="PR00895">
    <property type="entry name" value="PENTAXIN"/>
</dbReference>
<evidence type="ECO:0000256" key="1">
    <source>
        <dbReference type="ARBA" id="ARBA00001913"/>
    </source>
</evidence>
<dbReference type="SUPFAM" id="SSF49899">
    <property type="entry name" value="Concanavalin A-like lectins/glucanases"/>
    <property type="match status" value="1"/>
</dbReference>
<protein>
    <submittedName>
        <fullName evidence="9">C-reactive protein-like</fullName>
    </submittedName>
</protein>
<keyword evidence="2" id="KW-0479">Metal-binding</keyword>
<dbReference type="PANTHER" id="PTHR19277:SF161">
    <property type="entry name" value="LAMININ G DOMAIN-CONTAINING PROTEIN"/>
    <property type="match status" value="1"/>
</dbReference>
<dbReference type="Pfam" id="PF00354">
    <property type="entry name" value="Pentaxin"/>
    <property type="match status" value="1"/>
</dbReference>
<keyword evidence="3" id="KW-0106">Calcium</keyword>
<dbReference type="PROSITE" id="PS51828">
    <property type="entry name" value="PTX_2"/>
    <property type="match status" value="1"/>
</dbReference>
<dbReference type="GeneID" id="106813375"/>
<evidence type="ECO:0000256" key="2">
    <source>
        <dbReference type="ARBA" id="ARBA00022723"/>
    </source>
</evidence>
<dbReference type="Proteomes" id="UP000695022">
    <property type="component" value="Unplaced"/>
</dbReference>
<evidence type="ECO:0000256" key="3">
    <source>
        <dbReference type="ARBA" id="ARBA00022837"/>
    </source>
</evidence>
<dbReference type="Gene3D" id="2.60.120.200">
    <property type="match status" value="1"/>
</dbReference>
<feature type="domain" description="Pentraxin (PTX)" evidence="7">
    <location>
        <begin position="1"/>
        <end position="110"/>
    </location>
</feature>
<dbReference type="InterPro" id="IPR001759">
    <property type="entry name" value="PTX_dom"/>
</dbReference>